<dbReference type="InterPro" id="IPR012349">
    <property type="entry name" value="Split_barrel_FMN-bd"/>
</dbReference>
<protein>
    <recommendedName>
        <fullName evidence="1">Pyridoxamine 5'-phosphate oxidase Alr4036 family FMN-binding domain-containing protein</fullName>
    </recommendedName>
</protein>
<dbReference type="GO" id="GO:0010181">
    <property type="term" value="F:FMN binding"/>
    <property type="evidence" value="ECO:0007669"/>
    <property type="project" value="InterPro"/>
</dbReference>
<dbReference type="EMBL" id="DS028093">
    <property type="protein sequence ID" value="KMP00577.1"/>
    <property type="molecule type" value="Genomic_DNA"/>
</dbReference>
<sequence length="315" mass="35920">MTLESKEPLPRPAPWRPLFQANCPKGMPAEFSLSTVHLDPLTRKAYPRVRTCMFRNFWADMFLHSCAMDEMKKCHKTTSSKAITQPNDSFATGAAIDYENDGIEGHDKDPCNFGRNLDKVVNDAVFESDMFTFTTDVRMTKVGDLMDPNGGPGGYVEGVFWFKQSSTQWRVKGQAFIIGGSQEDETEKMAREEIKRGMRLREGYSDERASSWSWEKEITAQFANLSPLMRGTFKNPPPGTPKANNVQNPDLKQGQRVYDLYDPVARSNFRVVVIRPEEVEMVDLSNPEAAKRTRWLLLSRGNGQGMEWKMEELWP</sequence>
<evidence type="ECO:0000313" key="2">
    <source>
        <dbReference type="EMBL" id="KMP00577.1"/>
    </source>
</evidence>
<dbReference type="Proteomes" id="UP000054565">
    <property type="component" value="Unassembled WGS sequence"/>
</dbReference>
<dbReference type="AlphaFoldDB" id="A0A0J7ATF2"/>
<dbReference type="Gene3D" id="2.30.110.10">
    <property type="entry name" value="Electron Transport, Fmn-binding Protein, Chain A"/>
    <property type="match status" value="1"/>
</dbReference>
<name>A0A0J7ATF2_COCIT</name>
<dbReference type="PANTHER" id="PTHR28243">
    <property type="entry name" value="AGL049CP"/>
    <property type="match status" value="1"/>
</dbReference>
<accession>A0A0J7ATF2</accession>
<feature type="domain" description="Pyridoxamine 5'-phosphate oxidase Alr4036 family FMN-binding" evidence="1">
    <location>
        <begin position="13"/>
        <end position="178"/>
    </location>
</feature>
<dbReference type="STRING" id="404692.A0A0J7ATF2"/>
<gene>
    <name evidence="2" type="ORF">CIRG_00719</name>
</gene>
<organism evidence="2 3">
    <name type="scientific">Coccidioides immitis RMSCC 2394</name>
    <dbReference type="NCBI Taxonomy" id="404692"/>
    <lineage>
        <taxon>Eukaryota</taxon>
        <taxon>Fungi</taxon>
        <taxon>Dikarya</taxon>
        <taxon>Ascomycota</taxon>
        <taxon>Pezizomycotina</taxon>
        <taxon>Eurotiomycetes</taxon>
        <taxon>Eurotiomycetidae</taxon>
        <taxon>Onygenales</taxon>
        <taxon>Onygenaceae</taxon>
        <taxon>Coccidioides</taxon>
    </lineage>
</organism>
<dbReference type="OrthoDB" id="5394411at2759"/>
<dbReference type="SUPFAM" id="SSF50475">
    <property type="entry name" value="FMN-binding split barrel"/>
    <property type="match status" value="1"/>
</dbReference>
<proteinExistence type="predicted"/>
<dbReference type="PANTHER" id="PTHR28243:SF1">
    <property type="entry name" value="PYRIDOXAMINE 5'-PHOSPHATE OXIDASE ALR4036 FAMILY FMN-BINDING DOMAIN-CONTAINING PROTEIN"/>
    <property type="match status" value="1"/>
</dbReference>
<evidence type="ECO:0000259" key="1">
    <source>
        <dbReference type="Pfam" id="PF12766"/>
    </source>
</evidence>
<evidence type="ECO:0000313" key="3">
    <source>
        <dbReference type="Proteomes" id="UP000054565"/>
    </source>
</evidence>
<dbReference type="Pfam" id="PF12766">
    <property type="entry name" value="Pyridox_oxase_2"/>
    <property type="match status" value="1"/>
</dbReference>
<reference evidence="3" key="1">
    <citation type="journal article" date="2010" name="Genome Res.">
        <title>Population genomic sequencing of Coccidioides fungi reveals recent hybridization and transposon control.</title>
        <authorList>
            <person name="Neafsey D.E."/>
            <person name="Barker B.M."/>
            <person name="Sharpton T.J."/>
            <person name="Stajich J.E."/>
            <person name="Park D.J."/>
            <person name="Whiston E."/>
            <person name="Hung C.-Y."/>
            <person name="McMahan C."/>
            <person name="White J."/>
            <person name="Sykes S."/>
            <person name="Heiman D."/>
            <person name="Young S."/>
            <person name="Zeng Q."/>
            <person name="Abouelleil A."/>
            <person name="Aftuck L."/>
            <person name="Bessette D."/>
            <person name="Brown A."/>
            <person name="FitzGerald M."/>
            <person name="Lui A."/>
            <person name="Macdonald J.P."/>
            <person name="Priest M."/>
            <person name="Orbach M.J."/>
            <person name="Galgiani J.N."/>
            <person name="Kirkland T.N."/>
            <person name="Cole G.T."/>
            <person name="Birren B.W."/>
            <person name="Henn M.R."/>
            <person name="Taylor J.W."/>
            <person name="Rounsley S.D."/>
        </authorList>
    </citation>
    <scope>NUCLEOTIDE SEQUENCE [LARGE SCALE GENOMIC DNA]</scope>
    <source>
        <strain evidence="3">RMSCC 2394</strain>
    </source>
</reference>
<dbReference type="InterPro" id="IPR024624">
    <property type="entry name" value="Pyridox_Oxase_Alr4036_FMN-bd"/>
</dbReference>